<dbReference type="Gene3D" id="3.40.50.300">
    <property type="entry name" value="P-loop containing nucleotide triphosphate hydrolases"/>
    <property type="match status" value="1"/>
</dbReference>
<dbReference type="InterPro" id="IPR020850">
    <property type="entry name" value="GED_dom"/>
</dbReference>
<keyword evidence="7" id="KW-1185">Reference proteome</keyword>
<dbReference type="Pfam" id="PF00350">
    <property type="entry name" value="Dynamin_N"/>
    <property type="match status" value="1"/>
</dbReference>
<evidence type="ECO:0000256" key="2">
    <source>
        <dbReference type="ARBA" id="ARBA00023134"/>
    </source>
</evidence>
<feature type="compositionally biased region" description="Basic and acidic residues" evidence="3">
    <location>
        <begin position="718"/>
        <end position="746"/>
    </location>
</feature>
<dbReference type="GO" id="GO:0005525">
    <property type="term" value="F:GTP binding"/>
    <property type="evidence" value="ECO:0007669"/>
    <property type="project" value="InterPro"/>
</dbReference>
<evidence type="ECO:0008006" key="8">
    <source>
        <dbReference type="Google" id="ProtNLM"/>
    </source>
</evidence>
<dbReference type="PANTHER" id="PTHR11566:SF149">
    <property type="entry name" value="GTPASE, PUTATIVE (AFU_ORTHOLOGUE AFUA_6G11890)-RELATED"/>
    <property type="match status" value="1"/>
</dbReference>
<dbReference type="EMBL" id="WWBZ02000011">
    <property type="protein sequence ID" value="KAF4311141.1"/>
    <property type="molecule type" value="Genomic_DNA"/>
</dbReference>
<dbReference type="GO" id="GO:0005739">
    <property type="term" value="C:mitochondrion"/>
    <property type="evidence" value="ECO:0007669"/>
    <property type="project" value="TreeGrafter"/>
</dbReference>
<protein>
    <recommendedName>
        <fullName evidence="8">Dynamin family protein</fullName>
    </recommendedName>
</protein>
<dbReference type="PROSITE" id="PS51718">
    <property type="entry name" value="G_DYNAMIN_2"/>
    <property type="match status" value="1"/>
</dbReference>
<feature type="region of interest" description="Disordered" evidence="3">
    <location>
        <begin position="714"/>
        <end position="830"/>
    </location>
</feature>
<dbReference type="InterPro" id="IPR022812">
    <property type="entry name" value="Dynamin"/>
</dbReference>
<feature type="compositionally biased region" description="Polar residues" evidence="3">
    <location>
        <begin position="750"/>
        <end position="761"/>
    </location>
</feature>
<dbReference type="GO" id="GO:0016020">
    <property type="term" value="C:membrane"/>
    <property type="evidence" value="ECO:0007669"/>
    <property type="project" value="TreeGrafter"/>
</dbReference>
<name>A0A8H4N9U3_9PEZI</name>
<reference evidence="6" key="1">
    <citation type="submission" date="2020-04" db="EMBL/GenBank/DDBJ databases">
        <title>Genome Assembly and Annotation of Botryosphaeria dothidea sdau 11-99, a Latent Pathogen of Apple Fruit Ring Rot in China.</title>
        <authorList>
            <person name="Yu C."/>
            <person name="Diao Y."/>
            <person name="Lu Q."/>
            <person name="Zhao J."/>
            <person name="Cui S."/>
            <person name="Peng C."/>
            <person name="He B."/>
            <person name="Liu H."/>
        </authorList>
    </citation>
    <scope>NUCLEOTIDE SEQUENCE [LARGE SCALE GENOMIC DNA]</scope>
    <source>
        <strain evidence="6">Sdau11-99</strain>
    </source>
</reference>
<dbReference type="OrthoDB" id="415706at2759"/>
<feature type="compositionally biased region" description="Basic and acidic residues" evidence="3">
    <location>
        <begin position="807"/>
        <end position="824"/>
    </location>
</feature>
<dbReference type="GO" id="GO:0006897">
    <property type="term" value="P:endocytosis"/>
    <property type="evidence" value="ECO:0007669"/>
    <property type="project" value="TreeGrafter"/>
</dbReference>
<dbReference type="GO" id="GO:0005874">
    <property type="term" value="C:microtubule"/>
    <property type="evidence" value="ECO:0007669"/>
    <property type="project" value="TreeGrafter"/>
</dbReference>
<sequence length="876" mass="97882">MPEFFTSIPGTFEDSPESIAEQLEDFQLDEQPQTMDASIEDLALGQLKNHDQSDLLDAIDELRAQGISKHIDLPQLIVCGDQSSGKSSLLEAITQLPFPTKDGICTTFATEVALRRSSRREVKITIIPGPSRSDADKERLRRFHASFTNAADFPALIDDAKRCMNPGGHDDAERSINDDVLHIDISGPSWAPLTIVDLPGLIQSESRGQTAEDVRTVKALVRRYMANPRSVVLAVVAAHYDFANQGILRLAREADRDGTRTLGIVTKPDRLNEGTQEERGVVRLAKNLEHPLALGWHVVKNRDHRMEGCSSDERDRAEREFFERGIWSSIVKPHVGVDALRRRLAAILLQQIRKELPVLVQEIEKGAAECEAQLERLGEPREQAKEQKAYLVGISKAFERLTLEAVQGTYQHSFFTEPSEEESHDRRLRAVVQNSNEEFAYVMQKYGHRYTVSDGETVEAQPEVRRASLGSSASYASSSLENAAPKPKVVSRYEYLQEIQEMVRNRRGRELPGTYNPLLICDVFRKQAEPWAGIAKAHADVVWQAARGFLETLLGTLTEGHTYLALLEEHIQPIMDERRKDLFSKIDELLKPYKNGHLITYHPLFVASIEQIRKNRALGCVLEKFSKWHGTLPVETTLEELTNVIESADEEAHDQYASFELLYCMEAYYKVALHIFVDNVATLAVESCLVSCLPEIFSPTVVSDMPDEILSSLASESEDTKAERQRLQDRLKSLKDGHRIVRRQERQGPQPASQKSATSTKGAPRASPPPPCRQNTPARSTTPTPSLSNSVQSGMTSVLPTPANSPERGDTKKKAPTRFSEEYGRSQTVFPPVQPFEELFVSKKQEEEAAAAEAGCPVAALSAGLANFHISDARRR</sequence>
<evidence type="ECO:0000259" key="5">
    <source>
        <dbReference type="PROSITE" id="PS51718"/>
    </source>
</evidence>
<feature type="domain" description="Dynamin-type G" evidence="5">
    <location>
        <begin position="70"/>
        <end position="357"/>
    </location>
</feature>
<comment type="caution">
    <text evidence="6">The sequence shown here is derived from an EMBL/GenBank/DDBJ whole genome shotgun (WGS) entry which is preliminary data.</text>
</comment>
<dbReference type="GO" id="GO:0003924">
    <property type="term" value="F:GTPase activity"/>
    <property type="evidence" value="ECO:0007669"/>
    <property type="project" value="InterPro"/>
</dbReference>
<dbReference type="SUPFAM" id="SSF52540">
    <property type="entry name" value="P-loop containing nucleoside triphosphate hydrolases"/>
    <property type="match status" value="1"/>
</dbReference>
<dbReference type="GO" id="GO:0000266">
    <property type="term" value="P:mitochondrial fission"/>
    <property type="evidence" value="ECO:0007669"/>
    <property type="project" value="TreeGrafter"/>
</dbReference>
<dbReference type="GO" id="GO:0048312">
    <property type="term" value="P:intracellular distribution of mitochondria"/>
    <property type="evidence" value="ECO:0007669"/>
    <property type="project" value="TreeGrafter"/>
</dbReference>
<evidence type="ECO:0000259" key="4">
    <source>
        <dbReference type="PROSITE" id="PS51388"/>
    </source>
</evidence>
<organism evidence="6 7">
    <name type="scientific">Botryosphaeria dothidea</name>
    <dbReference type="NCBI Taxonomy" id="55169"/>
    <lineage>
        <taxon>Eukaryota</taxon>
        <taxon>Fungi</taxon>
        <taxon>Dikarya</taxon>
        <taxon>Ascomycota</taxon>
        <taxon>Pezizomycotina</taxon>
        <taxon>Dothideomycetes</taxon>
        <taxon>Dothideomycetes incertae sedis</taxon>
        <taxon>Botryosphaeriales</taxon>
        <taxon>Botryosphaeriaceae</taxon>
        <taxon>Botryosphaeria</taxon>
    </lineage>
</organism>
<dbReference type="AlphaFoldDB" id="A0A8H4N9U3"/>
<dbReference type="CDD" id="cd08771">
    <property type="entry name" value="DLP_1"/>
    <property type="match status" value="1"/>
</dbReference>
<dbReference type="InterPro" id="IPR045063">
    <property type="entry name" value="Dynamin_N"/>
</dbReference>
<dbReference type="Proteomes" id="UP000572817">
    <property type="component" value="Unassembled WGS sequence"/>
</dbReference>
<evidence type="ECO:0000256" key="1">
    <source>
        <dbReference type="ARBA" id="ARBA00022741"/>
    </source>
</evidence>
<dbReference type="InterPro" id="IPR027417">
    <property type="entry name" value="P-loop_NTPase"/>
</dbReference>
<evidence type="ECO:0000313" key="6">
    <source>
        <dbReference type="EMBL" id="KAF4311141.1"/>
    </source>
</evidence>
<dbReference type="FunFam" id="3.40.50.300:FF:001425">
    <property type="entry name" value="Dynamin GTPase, putative"/>
    <property type="match status" value="1"/>
</dbReference>
<dbReference type="PRINTS" id="PR00195">
    <property type="entry name" value="DYNAMIN"/>
</dbReference>
<proteinExistence type="predicted"/>
<dbReference type="GO" id="GO:0008017">
    <property type="term" value="F:microtubule binding"/>
    <property type="evidence" value="ECO:0007669"/>
    <property type="project" value="TreeGrafter"/>
</dbReference>
<keyword evidence="2" id="KW-0342">GTP-binding</keyword>
<feature type="domain" description="GED" evidence="4">
    <location>
        <begin position="658"/>
        <end position="749"/>
    </location>
</feature>
<gene>
    <name evidence="6" type="ORF">GTA08_BOTSDO13280</name>
</gene>
<keyword evidence="1" id="KW-0547">Nucleotide-binding</keyword>
<dbReference type="Gene3D" id="1.20.120.1240">
    <property type="entry name" value="Dynamin, middle domain"/>
    <property type="match status" value="1"/>
</dbReference>
<accession>A0A8H4N9U3</accession>
<dbReference type="PANTHER" id="PTHR11566">
    <property type="entry name" value="DYNAMIN"/>
    <property type="match status" value="1"/>
</dbReference>
<evidence type="ECO:0000256" key="3">
    <source>
        <dbReference type="SAM" id="MobiDB-lite"/>
    </source>
</evidence>
<dbReference type="InterPro" id="IPR001401">
    <property type="entry name" value="Dynamin_GTPase"/>
</dbReference>
<dbReference type="Pfam" id="PF01031">
    <property type="entry name" value="Dynamin_M"/>
    <property type="match status" value="1"/>
</dbReference>
<dbReference type="GO" id="GO:0016559">
    <property type="term" value="P:peroxisome fission"/>
    <property type="evidence" value="ECO:0007669"/>
    <property type="project" value="TreeGrafter"/>
</dbReference>
<dbReference type="SMART" id="SM00053">
    <property type="entry name" value="DYNc"/>
    <property type="match status" value="1"/>
</dbReference>
<dbReference type="InterPro" id="IPR030381">
    <property type="entry name" value="G_DYNAMIN_dom"/>
</dbReference>
<feature type="compositionally biased region" description="Polar residues" evidence="3">
    <location>
        <begin position="773"/>
        <end position="804"/>
    </location>
</feature>
<dbReference type="PROSITE" id="PS51388">
    <property type="entry name" value="GED"/>
    <property type="match status" value="1"/>
</dbReference>
<dbReference type="InterPro" id="IPR000375">
    <property type="entry name" value="Dynamin_stalk"/>
</dbReference>
<evidence type="ECO:0000313" key="7">
    <source>
        <dbReference type="Proteomes" id="UP000572817"/>
    </source>
</evidence>